<dbReference type="RefSeq" id="WP_209596960.1">
    <property type="nucleotide sequence ID" value="NZ_JAGJCF010000020.1"/>
</dbReference>
<dbReference type="InterPro" id="IPR050272">
    <property type="entry name" value="Isochorismatase-like_hydrls"/>
</dbReference>
<dbReference type="SUPFAM" id="SSF52499">
    <property type="entry name" value="Isochorismatase-like hydrolases"/>
    <property type="match status" value="1"/>
</dbReference>
<name>A0ABS4BME2_9HYPH</name>
<protein>
    <submittedName>
        <fullName evidence="3">Cysteine hydrolase</fullName>
    </submittedName>
</protein>
<accession>A0ABS4BME2</accession>
<dbReference type="GO" id="GO:0016787">
    <property type="term" value="F:hydrolase activity"/>
    <property type="evidence" value="ECO:0007669"/>
    <property type="project" value="UniProtKB-KW"/>
</dbReference>
<comment type="caution">
    <text evidence="3">The sequence shown here is derived from an EMBL/GenBank/DDBJ whole genome shotgun (WGS) entry which is preliminary data.</text>
</comment>
<evidence type="ECO:0000259" key="2">
    <source>
        <dbReference type="Pfam" id="PF00857"/>
    </source>
</evidence>
<dbReference type="EMBL" id="JAGJCF010000020">
    <property type="protein sequence ID" value="MBP0617821.1"/>
    <property type="molecule type" value="Genomic_DNA"/>
</dbReference>
<evidence type="ECO:0000313" key="3">
    <source>
        <dbReference type="EMBL" id="MBP0617821.1"/>
    </source>
</evidence>
<keyword evidence="4" id="KW-1185">Reference proteome</keyword>
<dbReference type="InterPro" id="IPR036380">
    <property type="entry name" value="Isochorismatase-like_sf"/>
</dbReference>
<dbReference type="InterPro" id="IPR000868">
    <property type="entry name" value="Isochorismatase-like_dom"/>
</dbReference>
<sequence>MALQSATLLVIDVQNGFTDPAWGQRNNPQAEANIARLLAFWRREGRPIRHVLHASRLPEGHFRMGTSGHQPKPESLPLAAEPVYRKDVNSAFIGTSLEQDLRTGGAEKLVVVGMTTNHCVSTTVRMAGNLGFTTFVVEDATATFDRMGLDGTMRPAAEVHAAALSDLSEEFATVVNTHEILTSKAL</sequence>
<feature type="domain" description="Isochorismatase-like" evidence="2">
    <location>
        <begin position="7"/>
        <end position="178"/>
    </location>
</feature>
<evidence type="ECO:0000313" key="4">
    <source>
        <dbReference type="Proteomes" id="UP000678276"/>
    </source>
</evidence>
<proteinExistence type="predicted"/>
<organism evidence="3 4">
    <name type="scientific">Jiella mangrovi</name>
    <dbReference type="NCBI Taxonomy" id="2821407"/>
    <lineage>
        <taxon>Bacteria</taxon>
        <taxon>Pseudomonadati</taxon>
        <taxon>Pseudomonadota</taxon>
        <taxon>Alphaproteobacteria</taxon>
        <taxon>Hyphomicrobiales</taxon>
        <taxon>Aurantimonadaceae</taxon>
        <taxon>Jiella</taxon>
    </lineage>
</organism>
<dbReference type="Proteomes" id="UP000678276">
    <property type="component" value="Unassembled WGS sequence"/>
</dbReference>
<reference evidence="3 4" key="1">
    <citation type="submission" date="2021-04" db="EMBL/GenBank/DDBJ databases">
        <title>Whole genome sequence of Jiella sp. KSK16Y-1.</title>
        <authorList>
            <person name="Tuo L."/>
        </authorList>
    </citation>
    <scope>NUCLEOTIDE SEQUENCE [LARGE SCALE GENOMIC DNA]</scope>
    <source>
        <strain evidence="3 4">KSK16Y-1</strain>
    </source>
</reference>
<dbReference type="PANTHER" id="PTHR43540:SF1">
    <property type="entry name" value="ISOCHORISMATASE HYDROLASE"/>
    <property type="match status" value="1"/>
</dbReference>
<dbReference type="Pfam" id="PF00857">
    <property type="entry name" value="Isochorismatase"/>
    <property type="match status" value="1"/>
</dbReference>
<dbReference type="Gene3D" id="3.40.50.850">
    <property type="entry name" value="Isochorismatase-like"/>
    <property type="match status" value="1"/>
</dbReference>
<evidence type="ECO:0000256" key="1">
    <source>
        <dbReference type="ARBA" id="ARBA00022801"/>
    </source>
</evidence>
<keyword evidence="1 3" id="KW-0378">Hydrolase</keyword>
<gene>
    <name evidence="3" type="ORF">J6595_19765</name>
</gene>
<dbReference type="PANTHER" id="PTHR43540">
    <property type="entry name" value="PEROXYUREIDOACRYLATE/UREIDOACRYLATE AMIDOHYDROLASE-RELATED"/>
    <property type="match status" value="1"/>
</dbReference>
<dbReference type="CDD" id="cd01014">
    <property type="entry name" value="nicotinamidase_related"/>
    <property type="match status" value="1"/>
</dbReference>